<dbReference type="Gramene" id="OB06G11270.1">
    <property type="protein sequence ID" value="OB06G11270.1"/>
    <property type="gene ID" value="OB06G11270"/>
</dbReference>
<keyword evidence="4" id="KW-1185">Reference proteome</keyword>
<accession>J3MAT3</accession>
<feature type="compositionally biased region" description="Gly residues" evidence="1">
    <location>
        <begin position="1"/>
        <end position="10"/>
    </location>
</feature>
<dbReference type="PANTHER" id="PTHR36480">
    <property type="entry name" value="OS06G0118900 PROTEIN-RELATED"/>
    <property type="match status" value="1"/>
</dbReference>
<evidence type="ECO:0008006" key="5">
    <source>
        <dbReference type="Google" id="ProtNLM"/>
    </source>
</evidence>
<dbReference type="OMA" id="DVRTERY"/>
<evidence type="ECO:0000256" key="1">
    <source>
        <dbReference type="SAM" id="MobiDB-lite"/>
    </source>
</evidence>
<proteinExistence type="predicted"/>
<keyword evidence="2" id="KW-0812">Transmembrane</keyword>
<feature type="region of interest" description="Disordered" evidence="1">
    <location>
        <begin position="1"/>
        <end position="23"/>
    </location>
</feature>
<evidence type="ECO:0000313" key="4">
    <source>
        <dbReference type="Proteomes" id="UP000006038"/>
    </source>
</evidence>
<evidence type="ECO:0000256" key="2">
    <source>
        <dbReference type="SAM" id="Phobius"/>
    </source>
</evidence>
<dbReference type="EnsemblPlants" id="OB06G11270.1">
    <property type="protein sequence ID" value="OB06G11270.1"/>
    <property type="gene ID" value="OB06G11270"/>
</dbReference>
<organism evidence="3">
    <name type="scientific">Oryza brachyantha</name>
    <name type="common">malo sina</name>
    <dbReference type="NCBI Taxonomy" id="4533"/>
    <lineage>
        <taxon>Eukaryota</taxon>
        <taxon>Viridiplantae</taxon>
        <taxon>Streptophyta</taxon>
        <taxon>Embryophyta</taxon>
        <taxon>Tracheophyta</taxon>
        <taxon>Spermatophyta</taxon>
        <taxon>Magnoliopsida</taxon>
        <taxon>Liliopsida</taxon>
        <taxon>Poales</taxon>
        <taxon>Poaceae</taxon>
        <taxon>BOP clade</taxon>
        <taxon>Oryzoideae</taxon>
        <taxon>Oryzeae</taxon>
        <taxon>Oryzinae</taxon>
        <taxon>Oryza</taxon>
    </lineage>
</organism>
<reference evidence="3" key="1">
    <citation type="journal article" date="2013" name="Nat. Commun.">
        <title>Whole-genome sequencing of Oryza brachyantha reveals mechanisms underlying Oryza genome evolution.</title>
        <authorList>
            <person name="Chen J."/>
            <person name="Huang Q."/>
            <person name="Gao D."/>
            <person name="Wang J."/>
            <person name="Lang Y."/>
            <person name="Liu T."/>
            <person name="Li B."/>
            <person name="Bai Z."/>
            <person name="Luis Goicoechea J."/>
            <person name="Liang C."/>
            <person name="Chen C."/>
            <person name="Zhang W."/>
            <person name="Sun S."/>
            <person name="Liao Y."/>
            <person name="Zhang X."/>
            <person name="Yang L."/>
            <person name="Song C."/>
            <person name="Wang M."/>
            <person name="Shi J."/>
            <person name="Liu G."/>
            <person name="Liu J."/>
            <person name="Zhou H."/>
            <person name="Zhou W."/>
            <person name="Yu Q."/>
            <person name="An N."/>
            <person name="Chen Y."/>
            <person name="Cai Q."/>
            <person name="Wang B."/>
            <person name="Liu B."/>
            <person name="Min J."/>
            <person name="Huang Y."/>
            <person name="Wu H."/>
            <person name="Li Z."/>
            <person name="Zhang Y."/>
            <person name="Yin Y."/>
            <person name="Song W."/>
            <person name="Jiang J."/>
            <person name="Jackson S.A."/>
            <person name="Wing R.A."/>
            <person name="Wang J."/>
            <person name="Chen M."/>
        </authorList>
    </citation>
    <scope>NUCLEOTIDE SEQUENCE [LARGE SCALE GENOMIC DNA]</scope>
    <source>
        <strain evidence="3">cv. IRGC 101232</strain>
    </source>
</reference>
<protein>
    <recommendedName>
        <fullName evidence="5">Late embryogenesis abundant protein LEA-2 subgroup domain-containing protein</fullName>
    </recommendedName>
</protein>
<keyword evidence="2" id="KW-1133">Transmembrane helix</keyword>
<name>J3MAT3_ORYBR</name>
<dbReference type="Proteomes" id="UP000006038">
    <property type="component" value="Chromosome 6"/>
</dbReference>
<dbReference type="AlphaFoldDB" id="J3MAT3"/>
<sequence>MEAAEEGGGVSSSSVAAEQGGGGGGVSSAAGRTALLGWINAARYVAGLALMVLIVVMVAYAIKVVVRERQLVFTVADVRTERYYFPEEPTPASRLLRFVLSLRASNPSDRTAVYYTGHVQAILLVKIMPNTTVTVTFPIDDMVVGPKGSVAREATAELPSNTTPLTIPPAAISWDTLVNSTTTTIYDAVLQLQGNLTSEKISGENATVFRVVYTCTPVTVRGRQDYEDYEYDYDDAAAYNYGPPCLQTRIHL</sequence>
<keyword evidence="2" id="KW-0472">Membrane</keyword>
<feature type="transmembrane region" description="Helical" evidence="2">
    <location>
        <begin position="41"/>
        <end position="62"/>
    </location>
</feature>
<evidence type="ECO:0000313" key="3">
    <source>
        <dbReference type="EnsemblPlants" id="OB06G11270.1"/>
    </source>
</evidence>
<reference evidence="3" key="2">
    <citation type="submission" date="2013-04" db="UniProtKB">
        <authorList>
            <consortium name="EnsemblPlants"/>
        </authorList>
    </citation>
    <scope>IDENTIFICATION</scope>
</reference>
<dbReference type="PANTHER" id="PTHR36480:SF10">
    <property type="entry name" value="LATE EMBRYOGENESIS ABUNDANT PROTEIN LEA-2 SUBGROUP DOMAIN-CONTAINING PROTEIN"/>
    <property type="match status" value="1"/>
</dbReference>
<dbReference type="HOGENOM" id="CLU_1104190_0_0_1"/>